<evidence type="ECO:0000256" key="1">
    <source>
        <dbReference type="SAM" id="Phobius"/>
    </source>
</evidence>
<organism evidence="2 3">
    <name type="scientific">Pseudobutyrivibrio ruminis</name>
    <dbReference type="NCBI Taxonomy" id="46206"/>
    <lineage>
        <taxon>Bacteria</taxon>
        <taxon>Bacillati</taxon>
        <taxon>Bacillota</taxon>
        <taxon>Clostridia</taxon>
        <taxon>Lachnospirales</taxon>
        <taxon>Lachnospiraceae</taxon>
        <taxon>Pseudobutyrivibrio</taxon>
    </lineage>
</organism>
<feature type="transmembrane region" description="Helical" evidence="1">
    <location>
        <begin position="9"/>
        <end position="26"/>
    </location>
</feature>
<keyword evidence="1" id="KW-0472">Membrane</keyword>
<dbReference type="RefSeq" id="WP_099392628.1">
    <property type="nucleotide sequence ID" value="NZ_PDYF01000045.1"/>
</dbReference>
<dbReference type="InterPro" id="IPR024529">
    <property type="entry name" value="ECF_trnsprt_substrate-spec"/>
</dbReference>
<keyword evidence="1" id="KW-1133">Transmembrane helix</keyword>
<proteinExistence type="predicted"/>
<feature type="transmembrane region" description="Helical" evidence="1">
    <location>
        <begin position="32"/>
        <end position="53"/>
    </location>
</feature>
<dbReference type="Gene3D" id="1.10.1760.20">
    <property type="match status" value="1"/>
</dbReference>
<evidence type="ECO:0000313" key="3">
    <source>
        <dbReference type="Proteomes" id="UP000225889"/>
    </source>
</evidence>
<dbReference type="Proteomes" id="UP000225889">
    <property type="component" value="Unassembled WGS sequence"/>
</dbReference>
<gene>
    <name evidence="2" type="ORF">CSX01_12405</name>
</gene>
<keyword evidence="1" id="KW-0812">Transmembrane</keyword>
<dbReference type="EMBL" id="PDYF01000045">
    <property type="protein sequence ID" value="PHU33936.1"/>
    <property type="molecule type" value="Genomic_DNA"/>
</dbReference>
<feature type="transmembrane region" description="Helical" evidence="1">
    <location>
        <begin position="140"/>
        <end position="160"/>
    </location>
</feature>
<dbReference type="AlphaFoldDB" id="A0A2G3DSC1"/>
<feature type="transmembrane region" description="Helical" evidence="1">
    <location>
        <begin position="245"/>
        <end position="271"/>
    </location>
</feature>
<reference evidence="2 3" key="2">
    <citation type="submission" date="2017-10" db="EMBL/GenBank/DDBJ databases">
        <authorList>
            <person name="Banno H."/>
            <person name="Chua N.-H."/>
        </authorList>
    </citation>
    <scope>NUCLEOTIDE SEQUENCE [LARGE SCALE GENOMIC DNA]</scope>
    <source>
        <strain evidence="2 3">JK626</strain>
    </source>
</reference>
<protein>
    <submittedName>
        <fullName evidence="2">ECF transporter S component</fullName>
    </submittedName>
</protein>
<comment type="caution">
    <text evidence="2">The sequence shown here is derived from an EMBL/GenBank/DDBJ whole genome shotgun (WGS) entry which is preliminary data.</text>
</comment>
<feature type="transmembrane region" description="Helical" evidence="1">
    <location>
        <begin position="104"/>
        <end position="128"/>
    </location>
</feature>
<feature type="transmembrane region" description="Helical" evidence="1">
    <location>
        <begin position="60"/>
        <end position="84"/>
    </location>
</feature>
<feature type="transmembrane region" description="Helical" evidence="1">
    <location>
        <begin position="180"/>
        <end position="198"/>
    </location>
</feature>
<name>A0A2G3DSC1_9FIRM</name>
<evidence type="ECO:0000313" key="2">
    <source>
        <dbReference type="EMBL" id="PHU33936.1"/>
    </source>
</evidence>
<reference evidence="2 3" key="1">
    <citation type="submission" date="2017-10" db="EMBL/GenBank/DDBJ databases">
        <title>Resolving the taxonomy of Roseburia spp., Eubacterium rectale and Agathobacter spp. through phylogenomic analysis.</title>
        <authorList>
            <person name="Sheridan P.O."/>
            <person name="Walker A.W."/>
            <person name="Duncan S.H."/>
            <person name="Scott K.P."/>
            <person name="Toole P.W.O."/>
            <person name="Luis P."/>
            <person name="Flint H.J."/>
        </authorList>
    </citation>
    <scope>NUCLEOTIDE SEQUENCE [LARGE SCALE GENOMIC DNA]</scope>
    <source>
        <strain evidence="2 3">JK626</strain>
    </source>
</reference>
<accession>A0A2G3DSC1</accession>
<dbReference type="Pfam" id="PF12822">
    <property type="entry name" value="ECF_trnsprt"/>
    <property type="match status" value="1"/>
</dbReference>
<sequence>MQSKNSKTYELVLTALFMAIIIAMAVTPLGYIPLVVINATTLHIPVIIGSLFLGPKKGGFLGGVFGVTSFIKSSITPTPSAFAFSPVAALTMLPHNGIGEALILVFKSTFIAIVPRILIGVVPYFVFIGIKKAIATDKKVIYGSIINAVVSFIVGFGVFAFTNKMITEGKFAISTSTAKIIAVIIGIVVFVAIEFLFMKKDAKTLAFVTAGITGAMTNTLLVMGSIYLFYKDPYAEVLQIDPSALMAVIGGIISFNGVIEAVVGAIIVYLVGIVLDKIHPAGAVAGKN</sequence>
<feature type="transmembrane region" description="Helical" evidence="1">
    <location>
        <begin position="205"/>
        <end position="230"/>
    </location>
</feature>